<dbReference type="AlphaFoldDB" id="A0A1B9F9N4"/>
<evidence type="ECO:0000313" key="2">
    <source>
        <dbReference type="Proteomes" id="UP000093080"/>
    </source>
</evidence>
<proteinExistence type="predicted"/>
<protein>
    <submittedName>
        <fullName evidence="1">Uncharacterized protein</fullName>
    </submittedName>
</protein>
<gene>
    <name evidence="1" type="ORF">DBT_0392</name>
</gene>
<organism evidence="1 2">
    <name type="scientific">Dissulfuribacter thermophilus</name>
    <dbReference type="NCBI Taxonomy" id="1156395"/>
    <lineage>
        <taxon>Bacteria</taxon>
        <taxon>Pseudomonadati</taxon>
        <taxon>Thermodesulfobacteriota</taxon>
        <taxon>Dissulfuribacteria</taxon>
        <taxon>Dissulfuribacterales</taxon>
        <taxon>Dissulfuribacteraceae</taxon>
        <taxon>Dissulfuribacter</taxon>
    </lineage>
</organism>
<evidence type="ECO:0000313" key="1">
    <source>
        <dbReference type="EMBL" id="OCC16574.1"/>
    </source>
</evidence>
<comment type="caution">
    <text evidence="1">The sequence shown here is derived from an EMBL/GenBank/DDBJ whole genome shotgun (WGS) entry which is preliminary data.</text>
</comment>
<reference evidence="1 2" key="1">
    <citation type="submission" date="2016-06" db="EMBL/GenBank/DDBJ databases">
        <title>Respiratory ammonification of nitrate coupled to the oxidation of elemental sulfur in deep-sea autotrophic thermophilic bacteria.</title>
        <authorList>
            <person name="Slobodkina G.B."/>
            <person name="Mardanov A.V."/>
            <person name="Ravin N.V."/>
            <person name="Frolova A.A."/>
            <person name="Viryasiv M.B."/>
            <person name="Chernyh N.A."/>
            <person name="Bonch-Osmolovskaya E.A."/>
            <person name="Slobodkin A.I."/>
        </authorList>
    </citation>
    <scope>NUCLEOTIDE SEQUENCE [LARGE SCALE GENOMIC DNA]</scope>
    <source>
        <strain evidence="1 2">S69</strain>
    </source>
</reference>
<keyword evidence="2" id="KW-1185">Reference proteome</keyword>
<accession>A0A1B9F9N4</accession>
<sequence length="40" mass="4459">MTSSPSFRKGRMSTLRENSLLVQALFGLKPVSKPFLGFVM</sequence>
<name>A0A1B9F9N4_9BACT</name>
<dbReference type="Proteomes" id="UP000093080">
    <property type="component" value="Unassembled WGS sequence"/>
</dbReference>
<dbReference type="EMBL" id="MAGO01000001">
    <property type="protein sequence ID" value="OCC16574.1"/>
    <property type="molecule type" value="Genomic_DNA"/>
</dbReference>